<sequence>MSDSNKVTYKDAGVDTEKGQEFVKRIKTNVASTHNKNVLGGLGGFAACYDVSFLKSYNEPILLSGTDGVGTKLQIARLLDIHDTVGIDLVAMCVNDILVNGGKPLFFQDYIACGKLFLPRMEAIVSGIVKGCTLADCALVGGETAEHPGVMPDDEYDLAGFVVGVVEKQKMIDGRSIKAGDSIIGLGSSGPHSNGFSLIRKLLLKDGKLPTSSTDLDFLKDHVFQPTKIYVRTILSLIEKFPIKGMVHITGGGFYENIPRVLPAGIGAEINLIPESYVFSKLEKDHSLDRHDMYGTFNMGVGYIIVVDPSQVDSVLAELETLGESASLIGKTDSTGKISIK</sequence>
<evidence type="ECO:0000256" key="1">
    <source>
        <dbReference type="ARBA" id="ARBA00004496"/>
    </source>
</evidence>
<evidence type="ECO:0000313" key="19">
    <source>
        <dbReference type="Proteomes" id="UP000298125"/>
    </source>
</evidence>
<evidence type="ECO:0000256" key="11">
    <source>
        <dbReference type="ARBA" id="ARBA00031908"/>
    </source>
</evidence>
<dbReference type="HAMAP" id="MF_00741">
    <property type="entry name" value="AIRS"/>
    <property type="match status" value="1"/>
</dbReference>
<evidence type="ECO:0000256" key="7">
    <source>
        <dbReference type="ARBA" id="ARBA00022598"/>
    </source>
</evidence>
<dbReference type="InterPro" id="IPR036921">
    <property type="entry name" value="PurM-like_N_sf"/>
</dbReference>
<evidence type="ECO:0000256" key="12">
    <source>
        <dbReference type="ARBA" id="ARBA00032931"/>
    </source>
</evidence>
<dbReference type="GO" id="GO:0006189">
    <property type="term" value="P:'de novo' IMP biosynthetic process"/>
    <property type="evidence" value="ECO:0007669"/>
    <property type="project" value="UniProtKB-UniRule"/>
</dbReference>
<reference evidence="18" key="1">
    <citation type="journal article" date="2019" name="PLoS Negl. Trop. Dis.">
        <title>Revisiting the worldwide diversity of Leptospira species in the environment.</title>
        <authorList>
            <person name="Vincent A.T."/>
            <person name="Schiettekatte O."/>
            <person name="Bourhy P."/>
            <person name="Veyrier F.J."/>
            <person name="Picardeau M."/>
        </authorList>
    </citation>
    <scope>NUCLEOTIDE SEQUENCE [LARGE SCALE GENOMIC DNA]</scope>
    <source>
        <strain evidence="18">201702692</strain>
    </source>
</reference>
<comment type="caution">
    <text evidence="18">The sequence shown here is derived from an EMBL/GenBank/DDBJ whole genome shotgun (WGS) entry which is preliminary data.</text>
</comment>
<dbReference type="SUPFAM" id="SSF55326">
    <property type="entry name" value="PurM N-terminal domain-like"/>
    <property type="match status" value="1"/>
</dbReference>
<dbReference type="Pfam" id="PF00586">
    <property type="entry name" value="AIRS"/>
    <property type="match status" value="1"/>
</dbReference>
<feature type="domain" description="PurM-like N-terminal" evidence="16">
    <location>
        <begin position="61"/>
        <end position="166"/>
    </location>
</feature>
<dbReference type="SUPFAM" id="SSF56042">
    <property type="entry name" value="PurM C-terminal domain-like"/>
    <property type="match status" value="1"/>
</dbReference>
<proteinExistence type="inferred from homology"/>
<dbReference type="NCBIfam" id="TIGR00878">
    <property type="entry name" value="purM"/>
    <property type="match status" value="1"/>
</dbReference>
<gene>
    <name evidence="15" type="primary">purM</name>
    <name evidence="18" type="ORF">EHQ49_06270</name>
</gene>
<dbReference type="FunFam" id="3.90.650.10:FF:000011">
    <property type="entry name" value="Phosphoribosylformylglycinamidine cyclo-ligase"/>
    <property type="match status" value="1"/>
</dbReference>
<evidence type="ECO:0000256" key="5">
    <source>
        <dbReference type="ARBA" id="ARBA00020367"/>
    </source>
</evidence>
<dbReference type="InterPro" id="IPR036676">
    <property type="entry name" value="PurM-like_C_sf"/>
</dbReference>
<dbReference type="Gene3D" id="3.90.650.10">
    <property type="entry name" value="PurM-like C-terminal domain"/>
    <property type="match status" value="1"/>
</dbReference>
<keyword evidence="10 15" id="KW-0067">ATP-binding</keyword>
<evidence type="ECO:0000313" key="18">
    <source>
        <dbReference type="EMBL" id="TGL45059.1"/>
    </source>
</evidence>
<evidence type="ECO:0000256" key="6">
    <source>
        <dbReference type="ARBA" id="ARBA00022490"/>
    </source>
</evidence>
<dbReference type="GO" id="GO:0005829">
    <property type="term" value="C:cytosol"/>
    <property type="evidence" value="ECO:0007669"/>
    <property type="project" value="TreeGrafter"/>
</dbReference>
<keyword evidence="7 15" id="KW-0436">Ligase</keyword>
<evidence type="ECO:0000256" key="2">
    <source>
        <dbReference type="ARBA" id="ARBA00004686"/>
    </source>
</evidence>
<dbReference type="GO" id="GO:0005524">
    <property type="term" value="F:ATP binding"/>
    <property type="evidence" value="ECO:0007669"/>
    <property type="project" value="UniProtKB-KW"/>
</dbReference>
<dbReference type="RefSeq" id="WP_135577378.1">
    <property type="nucleotide sequence ID" value="NZ_RQGA01000003.1"/>
</dbReference>
<comment type="similarity">
    <text evidence="3 15">Belongs to the AIR synthase family.</text>
</comment>
<keyword evidence="9 15" id="KW-0658">Purine biosynthesis</keyword>
<keyword evidence="6 15" id="KW-0963">Cytoplasm</keyword>
<evidence type="ECO:0000256" key="4">
    <source>
        <dbReference type="ARBA" id="ARBA00013047"/>
    </source>
</evidence>
<dbReference type="AlphaFoldDB" id="A0A4V3JPP4"/>
<dbReference type="FunFam" id="3.30.1330.10:FF:000001">
    <property type="entry name" value="Phosphoribosylformylglycinamidine cyclo-ligase"/>
    <property type="match status" value="1"/>
</dbReference>
<evidence type="ECO:0000259" key="17">
    <source>
        <dbReference type="Pfam" id="PF02769"/>
    </source>
</evidence>
<dbReference type="InterPro" id="IPR004733">
    <property type="entry name" value="PurM_cligase"/>
</dbReference>
<keyword evidence="19" id="KW-1185">Reference proteome</keyword>
<name>A0A4V3JPP4_9LEPT</name>
<keyword evidence="8 15" id="KW-0547">Nucleotide-binding</keyword>
<dbReference type="PANTHER" id="PTHR10520:SF12">
    <property type="entry name" value="TRIFUNCTIONAL PURINE BIOSYNTHETIC PROTEIN ADENOSINE-3"/>
    <property type="match status" value="1"/>
</dbReference>
<evidence type="ECO:0000256" key="10">
    <source>
        <dbReference type="ARBA" id="ARBA00022840"/>
    </source>
</evidence>
<evidence type="ECO:0000256" key="14">
    <source>
        <dbReference type="ARBA" id="ARBA00049057"/>
    </source>
</evidence>
<evidence type="ECO:0000256" key="13">
    <source>
        <dbReference type="ARBA" id="ARBA00033093"/>
    </source>
</evidence>
<feature type="domain" description="PurM-like C-terminal" evidence="17">
    <location>
        <begin position="178"/>
        <end position="339"/>
    </location>
</feature>
<dbReference type="EC" id="6.3.3.1" evidence="4 15"/>
<comment type="subcellular location">
    <subcellularLocation>
        <location evidence="1 15">Cytoplasm</location>
    </subcellularLocation>
</comment>
<evidence type="ECO:0000256" key="3">
    <source>
        <dbReference type="ARBA" id="ARBA00010280"/>
    </source>
</evidence>
<evidence type="ECO:0000259" key="16">
    <source>
        <dbReference type="Pfam" id="PF00586"/>
    </source>
</evidence>
<dbReference type="InterPro" id="IPR016188">
    <property type="entry name" value="PurM-like_N"/>
</dbReference>
<dbReference type="UniPathway" id="UPA00074">
    <property type="reaction ID" value="UER00129"/>
</dbReference>
<comment type="catalytic activity">
    <reaction evidence="14 15">
        <text>2-formamido-N(1)-(5-O-phospho-beta-D-ribosyl)acetamidine + ATP = 5-amino-1-(5-phospho-beta-D-ribosyl)imidazole + ADP + phosphate + H(+)</text>
        <dbReference type="Rhea" id="RHEA:23032"/>
        <dbReference type="ChEBI" id="CHEBI:15378"/>
        <dbReference type="ChEBI" id="CHEBI:30616"/>
        <dbReference type="ChEBI" id="CHEBI:43474"/>
        <dbReference type="ChEBI" id="CHEBI:137981"/>
        <dbReference type="ChEBI" id="CHEBI:147287"/>
        <dbReference type="ChEBI" id="CHEBI:456216"/>
        <dbReference type="EC" id="6.3.3.1"/>
    </reaction>
</comment>
<evidence type="ECO:0000256" key="8">
    <source>
        <dbReference type="ARBA" id="ARBA00022741"/>
    </source>
</evidence>
<organism evidence="18 19">
    <name type="scientific">Leptospira perdikensis</name>
    <dbReference type="NCBI Taxonomy" id="2484948"/>
    <lineage>
        <taxon>Bacteria</taxon>
        <taxon>Pseudomonadati</taxon>
        <taxon>Spirochaetota</taxon>
        <taxon>Spirochaetia</taxon>
        <taxon>Leptospirales</taxon>
        <taxon>Leptospiraceae</taxon>
        <taxon>Leptospira</taxon>
    </lineage>
</organism>
<dbReference type="PANTHER" id="PTHR10520">
    <property type="entry name" value="TRIFUNCTIONAL PURINE BIOSYNTHETIC PROTEIN ADENOSINE-3-RELATED"/>
    <property type="match status" value="1"/>
</dbReference>
<dbReference type="GO" id="GO:0004641">
    <property type="term" value="F:phosphoribosylformylglycinamidine cyclo-ligase activity"/>
    <property type="evidence" value="ECO:0007669"/>
    <property type="project" value="UniProtKB-UniRule"/>
</dbReference>
<protein>
    <recommendedName>
        <fullName evidence="5 15">Phosphoribosylformylglycinamidine cyclo-ligase</fullName>
        <ecNumber evidence="4 15">6.3.3.1</ecNumber>
    </recommendedName>
    <alternativeName>
        <fullName evidence="12 15">AIR synthase</fullName>
    </alternativeName>
    <alternativeName>
        <fullName evidence="13 15">AIRS</fullName>
    </alternativeName>
    <alternativeName>
        <fullName evidence="11 15">Phosphoribosyl-aminoimidazole synthetase</fullName>
    </alternativeName>
</protein>
<evidence type="ECO:0000256" key="9">
    <source>
        <dbReference type="ARBA" id="ARBA00022755"/>
    </source>
</evidence>
<dbReference type="GO" id="GO:0004637">
    <property type="term" value="F:phosphoribosylamine-glycine ligase activity"/>
    <property type="evidence" value="ECO:0007669"/>
    <property type="project" value="TreeGrafter"/>
</dbReference>
<dbReference type="EMBL" id="RQGA01000003">
    <property type="protein sequence ID" value="TGL45059.1"/>
    <property type="molecule type" value="Genomic_DNA"/>
</dbReference>
<dbReference type="Pfam" id="PF02769">
    <property type="entry name" value="AIRS_C"/>
    <property type="match status" value="1"/>
</dbReference>
<dbReference type="Gene3D" id="3.30.1330.10">
    <property type="entry name" value="PurM-like, N-terminal domain"/>
    <property type="match status" value="1"/>
</dbReference>
<dbReference type="OrthoDB" id="9802507at2"/>
<comment type="pathway">
    <text evidence="2 15">Purine metabolism; IMP biosynthesis via de novo pathway; 5-amino-1-(5-phospho-D-ribosyl)imidazole from N(2)-formyl-N(1)-(5-phospho-D-ribosyl)glycinamide: step 2/2.</text>
</comment>
<dbReference type="InterPro" id="IPR010918">
    <property type="entry name" value="PurM-like_C_dom"/>
</dbReference>
<dbReference type="GO" id="GO:0046084">
    <property type="term" value="P:adenine biosynthetic process"/>
    <property type="evidence" value="ECO:0007669"/>
    <property type="project" value="TreeGrafter"/>
</dbReference>
<dbReference type="CDD" id="cd02196">
    <property type="entry name" value="PurM"/>
    <property type="match status" value="1"/>
</dbReference>
<accession>A0A4V3JPP4</accession>
<dbReference type="Proteomes" id="UP000298125">
    <property type="component" value="Unassembled WGS sequence"/>
</dbReference>
<evidence type="ECO:0000256" key="15">
    <source>
        <dbReference type="HAMAP-Rule" id="MF_00741"/>
    </source>
</evidence>